<dbReference type="Proteomes" id="UP001497516">
    <property type="component" value="Chromosome 1"/>
</dbReference>
<dbReference type="EMBL" id="OZ034813">
    <property type="protein sequence ID" value="CAL1356374.1"/>
    <property type="molecule type" value="Genomic_DNA"/>
</dbReference>
<feature type="signal peptide" evidence="1">
    <location>
        <begin position="1"/>
        <end position="22"/>
    </location>
</feature>
<gene>
    <name evidence="2" type="ORF">LTRI10_LOCUS4080</name>
</gene>
<name>A0AAV2CJE0_9ROSI</name>
<evidence type="ECO:0000313" key="3">
    <source>
        <dbReference type="Proteomes" id="UP001497516"/>
    </source>
</evidence>
<proteinExistence type="predicted"/>
<feature type="chain" id="PRO_5043539259" description="Defensin" evidence="1">
    <location>
        <begin position="23"/>
        <end position="73"/>
    </location>
</feature>
<evidence type="ECO:0008006" key="4">
    <source>
        <dbReference type="Google" id="ProtNLM"/>
    </source>
</evidence>
<reference evidence="2 3" key="1">
    <citation type="submission" date="2024-04" db="EMBL/GenBank/DDBJ databases">
        <authorList>
            <person name="Fracassetti M."/>
        </authorList>
    </citation>
    <scope>NUCLEOTIDE SEQUENCE [LARGE SCALE GENOMIC DNA]</scope>
</reference>
<evidence type="ECO:0000313" key="2">
    <source>
        <dbReference type="EMBL" id="CAL1356374.1"/>
    </source>
</evidence>
<dbReference type="AlphaFoldDB" id="A0AAV2CJE0"/>
<sequence>MARSSALVYFLLAVLLFTFLGGDEMRAEAQQCIAKWDCNGGKKLCNQNCQTTYYGVGTCEDPTPNLCSCRYDC</sequence>
<organism evidence="2 3">
    <name type="scientific">Linum trigynum</name>
    <dbReference type="NCBI Taxonomy" id="586398"/>
    <lineage>
        <taxon>Eukaryota</taxon>
        <taxon>Viridiplantae</taxon>
        <taxon>Streptophyta</taxon>
        <taxon>Embryophyta</taxon>
        <taxon>Tracheophyta</taxon>
        <taxon>Spermatophyta</taxon>
        <taxon>Magnoliopsida</taxon>
        <taxon>eudicotyledons</taxon>
        <taxon>Gunneridae</taxon>
        <taxon>Pentapetalae</taxon>
        <taxon>rosids</taxon>
        <taxon>fabids</taxon>
        <taxon>Malpighiales</taxon>
        <taxon>Linaceae</taxon>
        <taxon>Linum</taxon>
    </lineage>
</organism>
<keyword evidence="1" id="KW-0732">Signal</keyword>
<keyword evidence="3" id="KW-1185">Reference proteome</keyword>
<evidence type="ECO:0000256" key="1">
    <source>
        <dbReference type="SAM" id="SignalP"/>
    </source>
</evidence>
<accession>A0AAV2CJE0</accession>
<protein>
    <recommendedName>
        <fullName evidence="4">Defensin</fullName>
    </recommendedName>
</protein>